<organism evidence="2 3">
    <name type="scientific">Streptomyces flavochromogenes</name>
    <dbReference type="NCBI Taxonomy" id="68199"/>
    <lineage>
        <taxon>Bacteria</taxon>
        <taxon>Bacillati</taxon>
        <taxon>Actinomycetota</taxon>
        <taxon>Actinomycetes</taxon>
        <taxon>Kitasatosporales</taxon>
        <taxon>Streptomycetaceae</taxon>
        <taxon>Streptomyces</taxon>
    </lineage>
</organism>
<comment type="caution">
    <text evidence="2">The sequence shown here is derived from an EMBL/GenBank/DDBJ whole genome shotgun (WGS) entry which is preliminary data.</text>
</comment>
<keyword evidence="3" id="KW-1185">Reference proteome</keyword>
<proteinExistence type="predicted"/>
<reference evidence="2 3" key="1">
    <citation type="submission" date="2024-10" db="EMBL/GenBank/DDBJ databases">
        <title>The Natural Products Discovery Center: Release of the First 8490 Sequenced Strains for Exploring Actinobacteria Biosynthetic Diversity.</title>
        <authorList>
            <person name="Kalkreuter E."/>
            <person name="Kautsar S.A."/>
            <person name="Yang D."/>
            <person name="Bader C.D."/>
            <person name="Teijaro C.N."/>
            <person name="Fluegel L."/>
            <person name="Davis C.M."/>
            <person name="Simpson J.R."/>
            <person name="Lauterbach L."/>
            <person name="Steele A.D."/>
            <person name="Gui C."/>
            <person name="Meng S."/>
            <person name="Li G."/>
            <person name="Viehrig K."/>
            <person name="Ye F."/>
            <person name="Su P."/>
            <person name="Kiefer A.F."/>
            <person name="Nichols A."/>
            <person name="Cepeda A.J."/>
            <person name="Yan W."/>
            <person name="Fan B."/>
            <person name="Jiang Y."/>
            <person name="Adhikari A."/>
            <person name="Zheng C.-J."/>
            <person name="Schuster L."/>
            <person name="Cowan T.M."/>
            <person name="Smanski M.J."/>
            <person name="Chevrette M.G."/>
            <person name="De Carvalho L.P.S."/>
            <person name="Shen B."/>
        </authorList>
    </citation>
    <scope>NUCLEOTIDE SEQUENCE [LARGE SCALE GENOMIC DNA]</scope>
    <source>
        <strain evidence="2 3">NPDC012605</strain>
    </source>
</reference>
<name>A0ABW6Y2D4_9ACTN</name>
<sequence length="55" mass="5870">MRYEELPGHPWVAALSVHPHAKAARALAPLLDSAERPGPAPSGTRRTPTGIRSSM</sequence>
<dbReference type="RefSeq" id="WP_388311623.1">
    <property type="nucleotide sequence ID" value="NZ_JBIBDZ010000016.1"/>
</dbReference>
<gene>
    <name evidence="2" type="ORF">ACFY8C_37215</name>
</gene>
<feature type="region of interest" description="Disordered" evidence="1">
    <location>
        <begin position="31"/>
        <end position="55"/>
    </location>
</feature>
<dbReference type="Proteomes" id="UP001602370">
    <property type="component" value="Unassembled WGS sequence"/>
</dbReference>
<protein>
    <submittedName>
        <fullName evidence="2">Uncharacterized protein</fullName>
    </submittedName>
</protein>
<dbReference type="EMBL" id="JBIBDZ010000016">
    <property type="protein sequence ID" value="MFF5923925.1"/>
    <property type="molecule type" value="Genomic_DNA"/>
</dbReference>
<accession>A0ABW6Y2D4</accession>
<evidence type="ECO:0000313" key="3">
    <source>
        <dbReference type="Proteomes" id="UP001602370"/>
    </source>
</evidence>
<feature type="compositionally biased region" description="Polar residues" evidence="1">
    <location>
        <begin position="44"/>
        <end position="55"/>
    </location>
</feature>
<evidence type="ECO:0000313" key="2">
    <source>
        <dbReference type="EMBL" id="MFF5923925.1"/>
    </source>
</evidence>
<evidence type="ECO:0000256" key="1">
    <source>
        <dbReference type="SAM" id="MobiDB-lite"/>
    </source>
</evidence>